<proteinExistence type="predicted"/>
<gene>
    <name evidence="2" type="ORF">HPP92_009731</name>
    <name evidence="1" type="ORF">HPP92_009966</name>
</gene>
<organism evidence="2 4">
    <name type="scientific">Vanilla planifolia</name>
    <name type="common">Vanilla</name>
    <dbReference type="NCBI Taxonomy" id="51239"/>
    <lineage>
        <taxon>Eukaryota</taxon>
        <taxon>Viridiplantae</taxon>
        <taxon>Streptophyta</taxon>
        <taxon>Embryophyta</taxon>
        <taxon>Tracheophyta</taxon>
        <taxon>Spermatophyta</taxon>
        <taxon>Magnoliopsida</taxon>
        <taxon>Liliopsida</taxon>
        <taxon>Asparagales</taxon>
        <taxon>Orchidaceae</taxon>
        <taxon>Vanilloideae</taxon>
        <taxon>Vanilleae</taxon>
        <taxon>Vanilla</taxon>
    </lineage>
</organism>
<evidence type="ECO:0000313" key="1">
    <source>
        <dbReference type="EMBL" id="KAG0485887.1"/>
    </source>
</evidence>
<dbReference type="Proteomes" id="UP000639772">
    <property type="component" value="Unassembled WGS sequence"/>
</dbReference>
<reference evidence="3 4" key="1">
    <citation type="journal article" date="2020" name="Nat. Food">
        <title>A phased Vanilla planifolia genome enables genetic improvement of flavour and production.</title>
        <authorList>
            <person name="Hasing T."/>
            <person name="Tang H."/>
            <person name="Brym M."/>
            <person name="Khazi F."/>
            <person name="Huang T."/>
            <person name="Chambers A.H."/>
        </authorList>
    </citation>
    <scope>NUCLEOTIDE SEQUENCE [LARGE SCALE GENOMIC DNA]</scope>
    <source>
        <tissue evidence="2">Leaf</tissue>
    </source>
</reference>
<accession>A0A835REG6</accession>
<name>A0A835REG6_VANPL</name>
<comment type="caution">
    <text evidence="2">The sequence shown here is derived from an EMBL/GenBank/DDBJ whole genome shotgun (WGS) entry which is preliminary data.</text>
</comment>
<evidence type="ECO:0000313" key="3">
    <source>
        <dbReference type="Proteomes" id="UP000636800"/>
    </source>
</evidence>
<evidence type="ECO:0000313" key="4">
    <source>
        <dbReference type="Proteomes" id="UP000639772"/>
    </source>
</evidence>
<keyword evidence="3" id="KW-1185">Reference proteome</keyword>
<dbReference type="EMBL" id="JADCNM010000004">
    <property type="protein sequence ID" value="KAG0487636.1"/>
    <property type="molecule type" value="Genomic_DNA"/>
</dbReference>
<protein>
    <submittedName>
        <fullName evidence="2">Uncharacterized protein</fullName>
    </submittedName>
</protein>
<sequence>MASTAGLPAVATTTATIITLLGSQAPNQRPRLWPKPVQHDPARLRGLLPYIRSTPAPATIGHRDCCPPLGRLTVLPLLLQGLAVLYLSSQLQASSASCRAYVPSPSSPC</sequence>
<dbReference type="EMBL" id="JADCNL010000004">
    <property type="protein sequence ID" value="KAG0485887.1"/>
    <property type="molecule type" value="Genomic_DNA"/>
</dbReference>
<dbReference type="Proteomes" id="UP000636800">
    <property type="component" value="Unassembled WGS sequence"/>
</dbReference>
<evidence type="ECO:0000313" key="2">
    <source>
        <dbReference type="EMBL" id="KAG0487636.1"/>
    </source>
</evidence>
<dbReference type="AlphaFoldDB" id="A0A835REG6"/>